<feature type="chain" id="PRO_5012421209" description="DUF995 domain-containing protein" evidence="1">
    <location>
        <begin position="28"/>
        <end position="173"/>
    </location>
</feature>
<evidence type="ECO:0000256" key="1">
    <source>
        <dbReference type="SAM" id="SignalP"/>
    </source>
</evidence>
<reference evidence="3" key="1">
    <citation type="submission" date="2017-05" db="EMBL/GenBank/DDBJ databases">
        <authorList>
            <person name="Rodrigo-Torres L."/>
            <person name="Arahal R. D."/>
            <person name="Lucena T."/>
        </authorList>
    </citation>
    <scope>NUCLEOTIDE SEQUENCE [LARGE SCALE GENOMIC DNA]</scope>
    <source>
        <strain evidence="3">CECT 8868</strain>
    </source>
</reference>
<dbReference type="AlphaFoldDB" id="A0A238JTG9"/>
<sequence>MFAKKFLNPLKAAPLAVVLSLGTPMFAENSSRARIPEGAVLADPTSLLRMFSGRTSDWGGGSAAFWAADGTFRAVNPSEQSLGYGTWFVTSASRMCYEGTWAWRQDFGVQTRDVDVCTRFMIDAEGQVWTTTEGMGGPWFPFFDDNINTGDFVSPGFEATASMLGMMRVPADG</sequence>
<gene>
    <name evidence="2" type="ORF">OCA8868_01054</name>
</gene>
<keyword evidence="1" id="KW-0732">Signal</keyword>
<organism evidence="2 3">
    <name type="scientific">Octadecabacter ascidiaceicola</name>
    <dbReference type="NCBI Taxonomy" id="1655543"/>
    <lineage>
        <taxon>Bacteria</taxon>
        <taxon>Pseudomonadati</taxon>
        <taxon>Pseudomonadota</taxon>
        <taxon>Alphaproteobacteria</taxon>
        <taxon>Rhodobacterales</taxon>
        <taxon>Roseobacteraceae</taxon>
        <taxon>Octadecabacter</taxon>
    </lineage>
</organism>
<dbReference type="EMBL" id="FXYD01000001">
    <property type="protein sequence ID" value="SMX33949.1"/>
    <property type="molecule type" value="Genomic_DNA"/>
</dbReference>
<accession>A0A238JTG9</accession>
<protein>
    <recommendedName>
        <fullName evidence="4">DUF995 domain-containing protein</fullName>
    </recommendedName>
</protein>
<feature type="signal peptide" evidence="1">
    <location>
        <begin position="1"/>
        <end position="27"/>
    </location>
</feature>
<dbReference type="Pfam" id="PF06191">
    <property type="entry name" value="DUF995"/>
    <property type="match status" value="1"/>
</dbReference>
<dbReference type="Proteomes" id="UP000203464">
    <property type="component" value="Unassembled WGS sequence"/>
</dbReference>
<keyword evidence="3" id="KW-1185">Reference proteome</keyword>
<dbReference type="InterPro" id="IPR009337">
    <property type="entry name" value="DUF995"/>
</dbReference>
<proteinExistence type="predicted"/>
<name>A0A238JTG9_9RHOB</name>
<evidence type="ECO:0000313" key="2">
    <source>
        <dbReference type="EMBL" id="SMX33949.1"/>
    </source>
</evidence>
<dbReference type="RefSeq" id="WP_093995431.1">
    <property type="nucleotide sequence ID" value="NZ_FXYD01000001.1"/>
</dbReference>
<evidence type="ECO:0000313" key="3">
    <source>
        <dbReference type="Proteomes" id="UP000203464"/>
    </source>
</evidence>
<dbReference type="OrthoDB" id="8071960at2"/>
<evidence type="ECO:0008006" key="4">
    <source>
        <dbReference type="Google" id="ProtNLM"/>
    </source>
</evidence>